<dbReference type="InterPro" id="IPR009057">
    <property type="entry name" value="Homeodomain-like_sf"/>
</dbReference>
<dbReference type="GO" id="GO:0045892">
    <property type="term" value="P:negative regulation of DNA-templated transcription"/>
    <property type="evidence" value="ECO:0007669"/>
    <property type="project" value="InterPro"/>
</dbReference>
<sequence>MTTEYSGSGDPRRSIELLWGVQERPRRGPKPKLTVPQIAAVAVAVADQEGLAALSMRRLAEQLGVTAMSLYTYVPGKAELIDLMLDTVNGEPDMPADLPGGWRGRLRHIACQNRAMYLRHPWLLQVATSRPPLGPNLVAKYDYELRALDGIGLTDVEMDLTLSMINDYVHGAARGALHAVQVRDSSEVTDQEWWERAAPVLSKVLRPERYPTASRVGVAAGQEFDAAYDPERSFAFGLDRLLDGVAALIAARTD</sequence>
<organism evidence="6 7">
    <name type="scientific">Spongiactinospora rosea</name>
    <dbReference type="NCBI Taxonomy" id="2248750"/>
    <lineage>
        <taxon>Bacteria</taxon>
        <taxon>Bacillati</taxon>
        <taxon>Actinomycetota</taxon>
        <taxon>Actinomycetes</taxon>
        <taxon>Streptosporangiales</taxon>
        <taxon>Streptosporangiaceae</taxon>
        <taxon>Spongiactinospora</taxon>
    </lineage>
</organism>
<dbReference type="GO" id="GO:0000976">
    <property type="term" value="F:transcription cis-regulatory region binding"/>
    <property type="evidence" value="ECO:0007669"/>
    <property type="project" value="TreeGrafter"/>
</dbReference>
<proteinExistence type="predicted"/>
<dbReference type="SUPFAM" id="SSF48498">
    <property type="entry name" value="Tetracyclin repressor-like, C-terminal domain"/>
    <property type="match status" value="1"/>
</dbReference>
<dbReference type="GO" id="GO:0003700">
    <property type="term" value="F:DNA-binding transcription factor activity"/>
    <property type="evidence" value="ECO:0007669"/>
    <property type="project" value="TreeGrafter"/>
</dbReference>
<gene>
    <name evidence="6" type="ORF">DP939_28955</name>
</gene>
<keyword evidence="7" id="KW-1185">Reference proteome</keyword>
<evidence type="ECO:0000313" key="6">
    <source>
        <dbReference type="EMBL" id="RBQ16711.1"/>
    </source>
</evidence>
<keyword evidence="2 4" id="KW-0238">DNA-binding</keyword>
<dbReference type="SUPFAM" id="SSF46689">
    <property type="entry name" value="Homeodomain-like"/>
    <property type="match status" value="1"/>
</dbReference>
<feature type="domain" description="HTH tetR-type" evidence="5">
    <location>
        <begin position="32"/>
        <end position="92"/>
    </location>
</feature>
<dbReference type="InterPro" id="IPR004111">
    <property type="entry name" value="Repressor_TetR_C"/>
</dbReference>
<accession>A0A366LS09</accession>
<dbReference type="InterPro" id="IPR050109">
    <property type="entry name" value="HTH-type_TetR-like_transc_reg"/>
</dbReference>
<dbReference type="PANTHER" id="PTHR30055">
    <property type="entry name" value="HTH-TYPE TRANSCRIPTIONAL REGULATOR RUTR"/>
    <property type="match status" value="1"/>
</dbReference>
<dbReference type="InterPro" id="IPR036271">
    <property type="entry name" value="Tet_transcr_reg_TetR-rel_C_sf"/>
</dbReference>
<dbReference type="Gene3D" id="1.10.357.10">
    <property type="entry name" value="Tetracycline Repressor, domain 2"/>
    <property type="match status" value="1"/>
</dbReference>
<dbReference type="OrthoDB" id="2570341at2"/>
<reference evidence="6 7" key="1">
    <citation type="submission" date="2018-06" db="EMBL/GenBank/DDBJ databases">
        <title>Sphaerisporangium craniellae sp. nov., isolated from a marine sponge in the South China Sea.</title>
        <authorList>
            <person name="Li L."/>
        </authorList>
    </citation>
    <scope>NUCLEOTIDE SEQUENCE [LARGE SCALE GENOMIC DNA]</scope>
    <source>
        <strain evidence="6 7">LHW63015</strain>
    </source>
</reference>
<evidence type="ECO:0000256" key="4">
    <source>
        <dbReference type="PROSITE-ProRule" id="PRU00335"/>
    </source>
</evidence>
<keyword evidence="1" id="KW-0805">Transcription regulation</keyword>
<dbReference type="Gene3D" id="1.10.10.60">
    <property type="entry name" value="Homeodomain-like"/>
    <property type="match status" value="1"/>
</dbReference>
<evidence type="ECO:0000256" key="2">
    <source>
        <dbReference type="ARBA" id="ARBA00023125"/>
    </source>
</evidence>
<dbReference type="PANTHER" id="PTHR30055:SF151">
    <property type="entry name" value="TRANSCRIPTIONAL REGULATORY PROTEIN"/>
    <property type="match status" value="1"/>
</dbReference>
<evidence type="ECO:0000256" key="3">
    <source>
        <dbReference type="ARBA" id="ARBA00023163"/>
    </source>
</evidence>
<dbReference type="Pfam" id="PF00440">
    <property type="entry name" value="TetR_N"/>
    <property type="match status" value="1"/>
</dbReference>
<dbReference type="InterPro" id="IPR001647">
    <property type="entry name" value="HTH_TetR"/>
</dbReference>
<name>A0A366LS09_9ACTN</name>
<dbReference type="EMBL" id="QMEY01000015">
    <property type="protein sequence ID" value="RBQ16711.1"/>
    <property type="molecule type" value="Genomic_DNA"/>
</dbReference>
<dbReference type="AlphaFoldDB" id="A0A366LS09"/>
<dbReference type="PROSITE" id="PS50977">
    <property type="entry name" value="HTH_TETR_2"/>
    <property type="match status" value="1"/>
</dbReference>
<protein>
    <submittedName>
        <fullName evidence="6">TetR/AcrR family transcriptional regulator</fullName>
    </submittedName>
</protein>
<dbReference type="RefSeq" id="WP_113983989.1">
    <property type="nucleotide sequence ID" value="NZ_QMEY01000015.1"/>
</dbReference>
<feature type="DNA-binding region" description="H-T-H motif" evidence="4">
    <location>
        <begin position="55"/>
        <end position="74"/>
    </location>
</feature>
<comment type="caution">
    <text evidence="6">The sequence shown here is derived from an EMBL/GenBank/DDBJ whole genome shotgun (WGS) entry which is preliminary data.</text>
</comment>
<evidence type="ECO:0000313" key="7">
    <source>
        <dbReference type="Proteomes" id="UP000253303"/>
    </source>
</evidence>
<dbReference type="Pfam" id="PF02909">
    <property type="entry name" value="TetR_C_1"/>
    <property type="match status" value="1"/>
</dbReference>
<evidence type="ECO:0000259" key="5">
    <source>
        <dbReference type="PROSITE" id="PS50977"/>
    </source>
</evidence>
<dbReference type="Proteomes" id="UP000253303">
    <property type="component" value="Unassembled WGS sequence"/>
</dbReference>
<evidence type="ECO:0000256" key="1">
    <source>
        <dbReference type="ARBA" id="ARBA00023015"/>
    </source>
</evidence>
<keyword evidence="3" id="KW-0804">Transcription</keyword>